<accession>A0ABW5W9I0</accession>
<gene>
    <name evidence="7" type="ORF">ACFS2C_09565</name>
</gene>
<dbReference type="Gene3D" id="1.10.10.10">
    <property type="entry name" value="Winged helix-like DNA-binding domain superfamily/Winged helix DNA-binding domain"/>
    <property type="match status" value="1"/>
</dbReference>
<comment type="similarity">
    <text evidence="1">Belongs to the LysR transcriptional regulatory family.</text>
</comment>
<protein>
    <submittedName>
        <fullName evidence="7">LysR family transcriptional regulator</fullName>
    </submittedName>
</protein>
<keyword evidence="4" id="KW-0804">Transcription</keyword>
<evidence type="ECO:0000256" key="3">
    <source>
        <dbReference type="ARBA" id="ARBA00023125"/>
    </source>
</evidence>
<name>A0ABW5W9I0_9PSEU</name>
<dbReference type="PRINTS" id="PR00039">
    <property type="entry name" value="HTHLYSR"/>
</dbReference>
<feature type="region of interest" description="Disordered" evidence="5">
    <location>
        <begin position="290"/>
        <end position="310"/>
    </location>
</feature>
<evidence type="ECO:0000256" key="5">
    <source>
        <dbReference type="SAM" id="MobiDB-lite"/>
    </source>
</evidence>
<comment type="caution">
    <text evidence="7">The sequence shown here is derived from an EMBL/GenBank/DDBJ whole genome shotgun (WGS) entry which is preliminary data.</text>
</comment>
<dbReference type="Proteomes" id="UP001597478">
    <property type="component" value="Unassembled WGS sequence"/>
</dbReference>
<evidence type="ECO:0000256" key="4">
    <source>
        <dbReference type="ARBA" id="ARBA00023163"/>
    </source>
</evidence>
<feature type="domain" description="HTH lysR-type" evidence="6">
    <location>
        <begin position="1"/>
        <end position="59"/>
    </location>
</feature>
<keyword evidence="8" id="KW-1185">Reference proteome</keyword>
<organism evidence="7 8">
    <name type="scientific">Prauserella oleivorans</name>
    <dbReference type="NCBI Taxonomy" id="1478153"/>
    <lineage>
        <taxon>Bacteria</taxon>
        <taxon>Bacillati</taxon>
        <taxon>Actinomycetota</taxon>
        <taxon>Actinomycetes</taxon>
        <taxon>Pseudonocardiales</taxon>
        <taxon>Pseudonocardiaceae</taxon>
        <taxon>Prauserella</taxon>
    </lineage>
</organism>
<dbReference type="RefSeq" id="WP_377390061.1">
    <property type="nucleotide sequence ID" value="NZ_JBHSAN010000020.1"/>
</dbReference>
<dbReference type="Pfam" id="PF00126">
    <property type="entry name" value="HTH_1"/>
    <property type="match status" value="1"/>
</dbReference>
<dbReference type="InterPro" id="IPR000847">
    <property type="entry name" value="LysR_HTH_N"/>
</dbReference>
<keyword evidence="3" id="KW-0238">DNA-binding</keyword>
<evidence type="ECO:0000259" key="6">
    <source>
        <dbReference type="PROSITE" id="PS50931"/>
    </source>
</evidence>
<evidence type="ECO:0000313" key="8">
    <source>
        <dbReference type="Proteomes" id="UP001597478"/>
    </source>
</evidence>
<evidence type="ECO:0000256" key="1">
    <source>
        <dbReference type="ARBA" id="ARBA00009437"/>
    </source>
</evidence>
<dbReference type="InterPro" id="IPR036390">
    <property type="entry name" value="WH_DNA-bd_sf"/>
</dbReference>
<dbReference type="EMBL" id="JBHUOF010000011">
    <property type="protein sequence ID" value="MFD2799640.1"/>
    <property type="molecule type" value="Genomic_DNA"/>
</dbReference>
<dbReference type="PANTHER" id="PTHR30346">
    <property type="entry name" value="TRANSCRIPTIONAL DUAL REGULATOR HCAR-RELATED"/>
    <property type="match status" value="1"/>
</dbReference>
<dbReference type="SUPFAM" id="SSF46785">
    <property type="entry name" value="Winged helix' DNA-binding domain"/>
    <property type="match status" value="1"/>
</dbReference>
<evidence type="ECO:0000256" key="2">
    <source>
        <dbReference type="ARBA" id="ARBA00023015"/>
    </source>
</evidence>
<dbReference type="InterPro" id="IPR036388">
    <property type="entry name" value="WH-like_DNA-bd_sf"/>
</dbReference>
<proteinExistence type="inferred from homology"/>
<sequence length="310" mass="32457">MDLVAHLEAYVAVAEEGSFSKAADALYLAQPVLSRRIKVLEQHLGGELFDRSRRQITSTDLGVQLLPYAKDVLSRIDHLRQVARTALASAAHTVGVPPDSDPAALARVIRAGTQRGVTISVRELPADDRASGLADGSLAFALLRVAPETASYRVPLGLATARPWGRRSVHLDSLRPRRGAGDDPPPILITAEDDVGFAAERFDKAAARAGLAAGRVRRGEATATAVAETLAGRAGLLCTKPFALRHGLAWAPLADSALHRGYEPATAPRAAAALDWLAPLVADAIGAAGTSRGPAVADGPDPRARLATRG</sequence>
<evidence type="ECO:0000313" key="7">
    <source>
        <dbReference type="EMBL" id="MFD2799640.1"/>
    </source>
</evidence>
<dbReference type="PANTHER" id="PTHR30346:SF0">
    <property type="entry name" value="HCA OPERON TRANSCRIPTIONAL ACTIVATOR HCAR"/>
    <property type="match status" value="1"/>
</dbReference>
<dbReference type="PROSITE" id="PS50931">
    <property type="entry name" value="HTH_LYSR"/>
    <property type="match status" value="1"/>
</dbReference>
<reference evidence="8" key="1">
    <citation type="journal article" date="2019" name="Int. J. Syst. Evol. Microbiol.">
        <title>The Global Catalogue of Microorganisms (GCM) 10K type strain sequencing project: providing services to taxonomists for standard genome sequencing and annotation.</title>
        <authorList>
            <consortium name="The Broad Institute Genomics Platform"/>
            <consortium name="The Broad Institute Genome Sequencing Center for Infectious Disease"/>
            <person name="Wu L."/>
            <person name="Ma J."/>
        </authorList>
    </citation>
    <scope>NUCLEOTIDE SEQUENCE [LARGE SCALE GENOMIC DNA]</scope>
    <source>
        <strain evidence="8">IBRC-M 10906</strain>
    </source>
</reference>
<keyword evidence="2" id="KW-0805">Transcription regulation</keyword>